<keyword evidence="1" id="KW-0677">Repeat</keyword>
<dbReference type="Pfam" id="PF01535">
    <property type="entry name" value="PPR"/>
    <property type="match status" value="2"/>
</dbReference>
<dbReference type="InterPro" id="IPR002885">
    <property type="entry name" value="PPR_rpt"/>
</dbReference>
<gene>
    <name evidence="3" type="ORF">EZV62_024488</name>
</gene>
<evidence type="ECO:0000256" key="2">
    <source>
        <dbReference type="PROSITE-ProRule" id="PRU00708"/>
    </source>
</evidence>
<accession>A0A5C7GV87</accession>
<dbReference type="InterPro" id="IPR046960">
    <property type="entry name" value="PPR_At4g14850-like_plant"/>
</dbReference>
<dbReference type="FunFam" id="1.25.40.10:FF:000031">
    <property type="entry name" value="Pentatricopeptide repeat-containing protein mitochondrial"/>
    <property type="match status" value="1"/>
</dbReference>
<feature type="repeat" description="PPR" evidence="2">
    <location>
        <begin position="151"/>
        <end position="185"/>
    </location>
</feature>
<dbReference type="FunFam" id="1.25.40.10:FF:000381">
    <property type="entry name" value="Pentatricopeptide repeat-containing protein"/>
    <property type="match status" value="1"/>
</dbReference>
<dbReference type="GO" id="GO:0009451">
    <property type="term" value="P:RNA modification"/>
    <property type="evidence" value="ECO:0007669"/>
    <property type="project" value="InterPro"/>
</dbReference>
<dbReference type="GO" id="GO:0099402">
    <property type="term" value="P:plant organ development"/>
    <property type="evidence" value="ECO:0007669"/>
    <property type="project" value="UniProtKB-ARBA"/>
</dbReference>
<sequence length="869" mass="96052">MRCQLRKILVPVNNLHGKKRLKKCTSLLRDCLLLNEGKLVHGHVIRSGLQPDSHFWVSLVDSYAKCRSTLYARRVLDVMPGPVPCLKKYSLLLSVCAAKGSIKESKIIHGHVIVTGLEPDTHLWASMVNSYVKCGSVVYARKVFDVMPVRDVVSWTALISGYVDQGHAGVAVSLLCRMQREEVRPNEFALATGLKACSMCMDLDFGKQVHTEVIKLGFRLDLFVGSALVDLYAKCGEVEFADRVFRSMPETNVVLWNAMLNGYSERGDGEKFMNLFYDMKDAEIKFSKFTLVTVLKGCANSGYIRAGQVVHSLAIRLSLVLDEFVSCTLLDMYSKCGLAVEAIKIFKTIKDPDVVTWSTIVTCLEQIGQNREAAKLFNLMRYTGVTPNQFTLASLVSAATDIGDLHYSESIHACICKYGFESDGVVGNALVTMYMQNGYLLDGARIFETMTDQDLVSWNALLSGFQDHVTNDIGPKIFYQMLLKGFNPSAYTFDSILRSCSSLSDVAFGKQVHANIIKNSLAGNNFVVTTLVYMYAKTGCLEDAYVAFNRLIARDVVAWTAIIAGFAQADQAEETLKCFRKMQQEGLRPNEFTLASCVSSCSNVATLESGRLLHSMTVKSGHLLDKFVSTSLVDMYGKCRCIEDSAAVFRGSVLRDTVSWNAMIGVYVQHGEREKALEAYRTMLDEDVVPDDVTFIVLSAYSCTGVTEDGKNILNSMSEVYGITPKVEHYSLCMIDILGCAGNFLEVGCEGHAIQSARQLSMQLPGDCRNRIYVDDYHSVKLGDKGLGCIHNEPCLSCMGIHGQRIHIALCLFSSDCNTFMNLFGLELSKWEAGVLDADASPCLVCCGDDVLGTLGIEQHFWLNYEGAC</sequence>
<protein>
    <recommendedName>
        <fullName evidence="5">DYW domain-containing protein</fullName>
    </recommendedName>
</protein>
<dbReference type="Pfam" id="PF13041">
    <property type="entry name" value="PPR_2"/>
    <property type="match status" value="5"/>
</dbReference>
<dbReference type="Gene3D" id="1.25.40.10">
    <property type="entry name" value="Tetratricopeptide repeat domain"/>
    <property type="match status" value="6"/>
</dbReference>
<dbReference type="InterPro" id="IPR011990">
    <property type="entry name" value="TPR-like_helical_dom_sf"/>
</dbReference>
<dbReference type="OrthoDB" id="1902591at2759"/>
<dbReference type="FunFam" id="1.25.40.10:FF:000158">
    <property type="entry name" value="pentatricopeptide repeat-containing protein At2g33680"/>
    <property type="match status" value="1"/>
</dbReference>
<evidence type="ECO:0000256" key="1">
    <source>
        <dbReference type="ARBA" id="ARBA00022737"/>
    </source>
</evidence>
<evidence type="ECO:0000313" key="4">
    <source>
        <dbReference type="Proteomes" id="UP000323000"/>
    </source>
</evidence>
<feature type="repeat" description="PPR" evidence="2">
    <location>
        <begin position="353"/>
        <end position="387"/>
    </location>
</feature>
<dbReference type="Proteomes" id="UP000323000">
    <property type="component" value="Chromosome 12"/>
</dbReference>
<proteinExistence type="predicted"/>
<dbReference type="PANTHER" id="PTHR47926">
    <property type="entry name" value="PENTATRICOPEPTIDE REPEAT-CONTAINING PROTEIN"/>
    <property type="match status" value="1"/>
</dbReference>
<comment type="caution">
    <text evidence="3">The sequence shown here is derived from an EMBL/GenBank/DDBJ whole genome shotgun (WGS) entry which is preliminary data.</text>
</comment>
<evidence type="ECO:0000313" key="3">
    <source>
        <dbReference type="EMBL" id="TXG48613.1"/>
    </source>
</evidence>
<feature type="repeat" description="PPR" evidence="2">
    <location>
        <begin position="252"/>
        <end position="286"/>
    </location>
</feature>
<organism evidence="3 4">
    <name type="scientific">Acer yangbiense</name>
    <dbReference type="NCBI Taxonomy" id="1000413"/>
    <lineage>
        <taxon>Eukaryota</taxon>
        <taxon>Viridiplantae</taxon>
        <taxon>Streptophyta</taxon>
        <taxon>Embryophyta</taxon>
        <taxon>Tracheophyta</taxon>
        <taxon>Spermatophyta</taxon>
        <taxon>Magnoliopsida</taxon>
        <taxon>eudicotyledons</taxon>
        <taxon>Gunneridae</taxon>
        <taxon>Pentapetalae</taxon>
        <taxon>rosids</taxon>
        <taxon>malvids</taxon>
        <taxon>Sapindales</taxon>
        <taxon>Sapindaceae</taxon>
        <taxon>Hippocastanoideae</taxon>
        <taxon>Acereae</taxon>
        <taxon>Acer</taxon>
    </lineage>
</organism>
<dbReference type="AlphaFoldDB" id="A0A5C7GV87"/>
<keyword evidence="4" id="KW-1185">Reference proteome</keyword>
<reference evidence="4" key="1">
    <citation type="journal article" date="2019" name="Gigascience">
        <title>De novo genome assembly of the endangered Acer yangbiense, a plant species with extremely small populations endemic to Yunnan Province, China.</title>
        <authorList>
            <person name="Yang J."/>
            <person name="Wariss H.M."/>
            <person name="Tao L."/>
            <person name="Zhang R."/>
            <person name="Yun Q."/>
            <person name="Hollingsworth P."/>
            <person name="Dao Z."/>
            <person name="Luo G."/>
            <person name="Guo H."/>
            <person name="Ma Y."/>
            <person name="Sun W."/>
        </authorList>
    </citation>
    <scope>NUCLEOTIDE SEQUENCE [LARGE SCALE GENOMIC DNA]</scope>
    <source>
        <strain evidence="4">cv. Malutang</strain>
    </source>
</reference>
<dbReference type="EMBL" id="VAHF01000012">
    <property type="protein sequence ID" value="TXG48613.1"/>
    <property type="molecule type" value="Genomic_DNA"/>
</dbReference>
<feature type="repeat" description="PPR" evidence="2">
    <location>
        <begin position="656"/>
        <end position="690"/>
    </location>
</feature>
<feature type="repeat" description="PPR" evidence="2">
    <location>
        <begin position="555"/>
        <end position="589"/>
    </location>
</feature>
<dbReference type="FunFam" id="1.25.40.10:FF:000344">
    <property type="entry name" value="Pentatricopeptide repeat-containing protein"/>
    <property type="match status" value="1"/>
</dbReference>
<name>A0A5C7GV87_9ROSI</name>
<dbReference type="GO" id="GO:0003723">
    <property type="term" value="F:RNA binding"/>
    <property type="evidence" value="ECO:0007669"/>
    <property type="project" value="InterPro"/>
</dbReference>
<evidence type="ECO:0008006" key="5">
    <source>
        <dbReference type="Google" id="ProtNLM"/>
    </source>
</evidence>
<dbReference type="NCBIfam" id="TIGR00756">
    <property type="entry name" value="PPR"/>
    <property type="match status" value="4"/>
</dbReference>
<dbReference type="PROSITE" id="PS51375">
    <property type="entry name" value="PPR"/>
    <property type="match status" value="5"/>
</dbReference>